<gene>
    <name evidence="4" type="ORF">D7S86_10530</name>
</gene>
<keyword evidence="5" id="KW-1185">Reference proteome</keyword>
<evidence type="ECO:0000256" key="2">
    <source>
        <dbReference type="ARBA" id="ARBA00023163"/>
    </source>
</evidence>
<dbReference type="PANTHER" id="PTHR43436">
    <property type="entry name" value="ARAC-FAMILY TRANSCRIPTIONAL REGULATOR"/>
    <property type="match status" value="1"/>
</dbReference>
<organism evidence="4 5">
    <name type="scientific">Pararobbsia silviterrae</name>
    <dbReference type="NCBI Taxonomy" id="1792498"/>
    <lineage>
        <taxon>Bacteria</taxon>
        <taxon>Pseudomonadati</taxon>
        <taxon>Pseudomonadota</taxon>
        <taxon>Betaproteobacteria</taxon>
        <taxon>Burkholderiales</taxon>
        <taxon>Burkholderiaceae</taxon>
        <taxon>Pararobbsia</taxon>
    </lineage>
</organism>
<dbReference type="InterPro" id="IPR009057">
    <property type="entry name" value="Homeodomain-like_sf"/>
</dbReference>
<name>A0A494Y522_9BURK</name>
<keyword evidence="1" id="KW-0805">Transcription regulation</keyword>
<dbReference type="Pfam" id="PF06719">
    <property type="entry name" value="AraC_N"/>
    <property type="match status" value="1"/>
</dbReference>
<evidence type="ECO:0000259" key="3">
    <source>
        <dbReference type="PROSITE" id="PS01124"/>
    </source>
</evidence>
<sequence length="323" mass="36073">MDIQASSDFLQQTALDRQLDELAGLIERFTGIDGVHETAVPGLMLTRMSNANKPRHSFQQPALAVIAQCSKKLIVGNESYVYDPLNYLVTSVNLPGVAEIVGMSPEHPYLSLRFDLNVEHIGTLLREADLPASASQEATRGVFMGRLSPALLDAVVRLVRLLDAPDDIKFLAPLIEREILYRLIIDGQGARLSQIALTGSHTQRIAKAISLLRDHYDEPLRIETIARNVNMSPSSLHHHFKAVTAMSPLQYQKQLRLHEARRLMLSEVLDAATASHRVGYESASQFSREYRRLFGEPPLRDITRLREADVPRDAIEPVEATTN</sequence>
<dbReference type="PROSITE" id="PS01124">
    <property type="entry name" value="HTH_ARAC_FAMILY_2"/>
    <property type="match status" value="1"/>
</dbReference>
<dbReference type="EMBL" id="RBZU01000004">
    <property type="protein sequence ID" value="RKP55661.1"/>
    <property type="molecule type" value="Genomic_DNA"/>
</dbReference>
<dbReference type="SMART" id="SM00342">
    <property type="entry name" value="HTH_ARAC"/>
    <property type="match status" value="1"/>
</dbReference>
<dbReference type="OrthoDB" id="34150at2"/>
<dbReference type="InterPro" id="IPR018060">
    <property type="entry name" value="HTH_AraC"/>
</dbReference>
<dbReference type="Gene3D" id="1.10.10.60">
    <property type="entry name" value="Homeodomain-like"/>
    <property type="match status" value="2"/>
</dbReference>
<evidence type="ECO:0000313" key="4">
    <source>
        <dbReference type="EMBL" id="RKP55661.1"/>
    </source>
</evidence>
<dbReference type="PANTHER" id="PTHR43436:SF1">
    <property type="entry name" value="TRANSCRIPTIONAL REGULATORY PROTEIN"/>
    <property type="match status" value="1"/>
</dbReference>
<dbReference type="AlphaFoldDB" id="A0A494Y522"/>
<dbReference type="GO" id="GO:0003700">
    <property type="term" value="F:DNA-binding transcription factor activity"/>
    <property type="evidence" value="ECO:0007669"/>
    <property type="project" value="InterPro"/>
</dbReference>
<keyword evidence="2" id="KW-0804">Transcription</keyword>
<dbReference type="Proteomes" id="UP000270342">
    <property type="component" value="Unassembled WGS sequence"/>
</dbReference>
<evidence type="ECO:0000313" key="5">
    <source>
        <dbReference type="Proteomes" id="UP000270342"/>
    </source>
</evidence>
<evidence type="ECO:0000256" key="1">
    <source>
        <dbReference type="ARBA" id="ARBA00023015"/>
    </source>
</evidence>
<feature type="domain" description="HTH araC/xylS-type" evidence="3">
    <location>
        <begin position="206"/>
        <end position="304"/>
    </location>
</feature>
<accession>A0A494Y522</accession>
<protein>
    <submittedName>
        <fullName evidence="4">AraC family transcriptional regulator</fullName>
    </submittedName>
</protein>
<dbReference type="RefSeq" id="WP_121086178.1">
    <property type="nucleotide sequence ID" value="NZ_RBZU01000004.1"/>
</dbReference>
<proteinExistence type="predicted"/>
<comment type="caution">
    <text evidence="4">The sequence shown here is derived from an EMBL/GenBank/DDBJ whole genome shotgun (WGS) entry which is preliminary data.</text>
</comment>
<dbReference type="Pfam" id="PF12833">
    <property type="entry name" value="HTH_18"/>
    <property type="match status" value="1"/>
</dbReference>
<dbReference type="GO" id="GO:0043565">
    <property type="term" value="F:sequence-specific DNA binding"/>
    <property type="evidence" value="ECO:0007669"/>
    <property type="project" value="InterPro"/>
</dbReference>
<dbReference type="SUPFAM" id="SSF46689">
    <property type="entry name" value="Homeodomain-like"/>
    <property type="match status" value="2"/>
</dbReference>
<dbReference type="InterPro" id="IPR009594">
    <property type="entry name" value="Tscrpt_reg_HTH_AraC_N"/>
</dbReference>
<reference evidence="4 5" key="1">
    <citation type="submission" date="2018-10" db="EMBL/GenBank/DDBJ databases">
        <title>Robbsia sp. DHC34, isolated from soil.</title>
        <authorList>
            <person name="Gao Z.-H."/>
            <person name="Qiu L.-H."/>
        </authorList>
    </citation>
    <scope>NUCLEOTIDE SEQUENCE [LARGE SCALE GENOMIC DNA]</scope>
    <source>
        <strain evidence="4 5">DHC34</strain>
    </source>
</reference>